<name>L8GWB3_ACACF</name>
<dbReference type="VEuPathDB" id="AmoebaDB:ACA1_047660"/>
<dbReference type="EMBL" id="KB008000">
    <property type="protein sequence ID" value="ELR16386.1"/>
    <property type="molecule type" value="Genomic_DNA"/>
</dbReference>
<dbReference type="KEGG" id="acan:ACA1_047660"/>
<gene>
    <name evidence="1" type="ORF">ACA1_047660</name>
</gene>
<evidence type="ECO:0000313" key="2">
    <source>
        <dbReference type="Proteomes" id="UP000011083"/>
    </source>
</evidence>
<dbReference type="GeneID" id="14917078"/>
<proteinExistence type="predicted"/>
<organism evidence="1 2">
    <name type="scientific">Acanthamoeba castellanii (strain ATCC 30010 / Neff)</name>
    <dbReference type="NCBI Taxonomy" id="1257118"/>
    <lineage>
        <taxon>Eukaryota</taxon>
        <taxon>Amoebozoa</taxon>
        <taxon>Discosea</taxon>
        <taxon>Longamoebia</taxon>
        <taxon>Centramoebida</taxon>
        <taxon>Acanthamoebidae</taxon>
        <taxon>Acanthamoeba</taxon>
    </lineage>
</organism>
<dbReference type="Proteomes" id="UP000011083">
    <property type="component" value="Unassembled WGS sequence"/>
</dbReference>
<evidence type="ECO:0000313" key="1">
    <source>
        <dbReference type="EMBL" id="ELR16386.1"/>
    </source>
</evidence>
<accession>L8GWB3</accession>
<reference evidence="1 2" key="1">
    <citation type="journal article" date="2013" name="Genome Biol.">
        <title>Genome of Acanthamoeba castellanii highlights extensive lateral gene transfer and early evolution of tyrosine kinase signaling.</title>
        <authorList>
            <person name="Clarke M."/>
            <person name="Lohan A.J."/>
            <person name="Liu B."/>
            <person name="Lagkouvardos I."/>
            <person name="Roy S."/>
            <person name="Zafar N."/>
            <person name="Bertelli C."/>
            <person name="Schilde C."/>
            <person name="Kianianmomeni A."/>
            <person name="Burglin T.R."/>
            <person name="Frech C."/>
            <person name="Turcotte B."/>
            <person name="Kopec K.O."/>
            <person name="Synnott J.M."/>
            <person name="Choo C."/>
            <person name="Paponov I."/>
            <person name="Finkler A."/>
            <person name="Soon Heng Tan C."/>
            <person name="Hutchins A.P."/>
            <person name="Weinmeier T."/>
            <person name="Rattei T."/>
            <person name="Chu J.S."/>
            <person name="Gimenez G."/>
            <person name="Irimia M."/>
            <person name="Rigden D.J."/>
            <person name="Fitzpatrick D.A."/>
            <person name="Lorenzo-Morales J."/>
            <person name="Bateman A."/>
            <person name="Chiu C.H."/>
            <person name="Tang P."/>
            <person name="Hegemann P."/>
            <person name="Fromm H."/>
            <person name="Raoult D."/>
            <person name="Greub G."/>
            <person name="Miranda-Saavedra D."/>
            <person name="Chen N."/>
            <person name="Nash P."/>
            <person name="Ginger M.L."/>
            <person name="Horn M."/>
            <person name="Schaap P."/>
            <person name="Caler L."/>
            <person name="Loftus B."/>
        </authorList>
    </citation>
    <scope>NUCLEOTIDE SEQUENCE [LARGE SCALE GENOMIC DNA]</scope>
    <source>
        <strain evidence="1 2">Neff</strain>
    </source>
</reference>
<sequence length="105" mass="12305">MGVLMMERLLVQELPPSERVLNDGMPEYCIIDGNNHVQTARQLFPGKSLKWCCDIVDNNVSDDNIHVLVWGQNHMHDEAAVHRDEWEDFFQHHDTLCTDKFWTIN</sequence>
<keyword evidence="2" id="KW-1185">Reference proteome</keyword>
<protein>
    <submittedName>
        <fullName evidence="1">Uncharacterized protein</fullName>
    </submittedName>
</protein>
<dbReference type="RefSeq" id="XP_004338399.1">
    <property type="nucleotide sequence ID" value="XM_004338351.1"/>
</dbReference>
<dbReference type="AlphaFoldDB" id="L8GWB3"/>